<dbReference type="InterPro" id="IPR050223">
    <property type="entry name" value="D-isomer_2-hydroxyacid_DH"/>
</dbReference>
<sequence length="339" mass="35778">MTDTTASAPGPRRVHRAVDGATPHRLTGDARPTPGPIAMLPRTEDAYLEAVRAGGGEVAELSEDTRGIVWLSIRRAAELTDTLAANPQVQWVQLPFAGVDAFADTLRECDRPDLVWTSAKGAYSEPVAEHALALTLATLRQLPERARATSWGSSAGLSLYRSEVVVVGAGGIALEYIRLLAPFDCTVTVVRRSGDPVEGADRTVTADRLDEVLAGADVVMLAAASTDDTAGLIGAAQLRAMKDTAVLVNIARGALVDPDALLDALRSGAIHGAGLDVTSPEPLPDGHPLFSEPRCIVTPHTADTPDMVRPLLAERIRLNTEAFLRTGDFVGIVEPSSGY</sequence>
<protein>
    <submittedName>
        <fullName evidence="4">Glycerate dehydrogenase</fullName>
    </submittedName>
</protein>
<name>A0A1Y3FDX6_CLAMM</name>
<dbReference type="GO" id="GO:0051287">
    <property type="term" value="F:NAD binding"/>
    <property type="evidence" value="ECO:0007669"/>
    <property type="project" value="InterPro"/>
</dbReference>
<proteinExistence type="predicted"/>
<dbReference type="InterPro" id="IPR036291">
    <property type="entry name" value="NAD(P)-bd_dom_sf"/>
</dbReference>
<dbReference type="InterPro" id="IPR029753">
    <property type="entry name" value="D-isomer_DH_CS"/>
</dbReference>
<dbReference type="Gene3D" id="3.40.50.720">
    <property type="entry name" value="NAD(P)-binding Rossmann-like Domain"/>
    <property type="match status" value="2"/>
</dbReference>
<keyword evidence="2" id="KW-0520">NAD</keyword>
<evidence type="ECO:0000313" key="5">
    <source>
        <dbReference type="Proteomes" id="UP000195062"/>
    </source>
</evidence>
<feature type="domain" description="D-isomer specific 2-hydroxyacid dehydrogenase NAD-binding" evidence="3">
    <location>
        <begin position="134"/>
        <end position="302"/>
    </location>
</feature>
<dbReference type="Pfam" id="PF02826">
    <property type="entry name" value="2-Hacid_dh_C"/>
    <property type="match status" value="1"/>
</dbReference>
<keyword evidence="5" id="KW-1185">Reference proteome</keyword>
<dbReference type="AlphaFoldDB" id="A0A1Y3FDX6"/>
<dbReference type="Proteomes" id="UP000195062">
    <property type="component" value="Unassembled WGS sequence"/>
</dbReference>
<dbReference type="SUPFAM" id="SSF51735">
    <property type="entry name" value="NAD(P)-binding Rossmann-fold domains"/>
    <property type="match status" value="1"/>
</dbReference>
<evidence type="ECO:0000256" key="2">
    <source>
        <dbReference type="ARBA" id="ARBA00023027"/>
    </source>
</evidence>
<dbReference type="PROSITE" id="PS00671">
    <property type="entry name" value="D_2_HYDROXYACID_DH_3"/>
    <property type="match status" value="1"/>
</dbReference>
<evidence type="ECO:0000313" key="4">
    <source>
        <dbReference type="EMBL" id="OUE00699.1"/>
    </source>
</evidence>
<reference evidence="4 5" key="1">
    <citation type="submission" date="2016-08" db="EMBL/GenBank/DDBJ databases">
        <title>Genome sequence of Clavibacter michiganensis subsp. michiganensis strain CASJ007.</title>
        <authorList>
            <person name="Thapa S.P."/>
            <person name="Coaker G."/>
        </authorList>
    </citation>
    <scope>NUCLEOTIDE SEQUENCE [LARGE SCALE GENOMIC DNA]</scope>
    <source>
        <strain evidence="4">CASJ007</strain>
    </source>
</reference>
<organism evidence="4 5">
    <name type="scientific">Clavibacter michiganensis subsp. michiganensis</name>
    <dbReference type="NCBI Taxonomy" id="33013"/>
    <lineage>
        <taxon>Bacteria</taxon>
        <taxon>Bacillati</taxon>
        <taxon>Actinomycetota</taxon>
        <taxon>Actinomycetes</taxon>
        <taxon>Micrococcales</taxon>
        <taxon>Microbacteriaceae</taxon>
        <taxon>Clavibacter</taxon>
    </lineage>
</organism>
<keyword evidence="1" id="KW-0560">Oxidoreductase</keyword>
<dbReference type="PANTHER" id="PTHR10996:SF178">
    <property type="entry name" value="2-HYDROXYACID DEHYDROGENASE YGL185C-RELATED"/>
    <property type="match status" value="1"/>
</dbReference>
<dbReference type="PANTHER" id="PTHR10996">
    <property type="entry name" value="2-HYDROXYACID DEHYDROGENASE-RELATED"/>
    <property type="match status" value="1"/>
</dbReference>
<dbReference type="GO" id="GO:0005829">
    <property type="term" value="C:cytosol"/>
    <property type="evidence" value="ECO:0007669"/>
    <property type="project" value="TreeGrafter"/>
</dbReference>
<comment type="caution">
    <text evidence="4">The sequence shown here is derived from an EMBL/GenBank/DDBJ whole genome shotgun (WGS) entry which is preliminary data.</text>
</comment>
<evidence type="ECO:0000256" key="1">
    <source>
        <dbReference type="ARBA" id="ARBA00023002"/>
    </source>
</evidence>
<evidence type="ECO:0000259" key="3">
    <source>
        <dbReference type="Pfam" id="PF02826"/>
    </source>
</evidence>
<dbReference type="EMBL" id="MDHH01000005">
    <property type="protein sequence ID" value="OUE00699.1"/>
    <property type="molecule type" value="Genomic_DNA"/>
</dbReference>
<dbReference type="SUPFAM" id="SSF52283">
    <property type="entry name" value="Formate/glycerate dehydrogenase catalytic domain-like"/>
    <property type="match status" value="1"/>
</dbReference>
<gene>
    <name evidence="4" type="primary">hprA</name>
    <name evidence="4" type="ORF">CMMCAS07_16540</name>
</gene>
<dbReference type="GO" id="GO:0016618">
    <property type="term" value="F:hydroxypyruvate reductase [NAD(P)H] activity"/>
    <property type="evidence" value="ECO:0007669"/>
    <property type="project" value="TreeGrafter"/>
</dbReference>
<dbReference type="InterPro" id="IPR006140">
    <property type="entry name" value="D-isomer_DH_NAD-bd"/>
</dbReference>
<dbReference type="GO" id="GO:0030267">
    <property type="term" value="F:glyoxylate reductase (NADPH) activity"/>
    <property type="evidence" value="ECO:0007669"/>
    <property type="project" value="TreeGrafter"/>
</dbReference>
<dbReference type="CDD" id="cd12159">
    <property type="entry name" value="2-Hacid_dh_2"/>
    <property type="match status" value="1"/>
</dbReference>
<accession>A0A1Y3FDX6</accession>